<dbReference type="OMA" id="RFIHTMD"/>
<dbReference type="SUPFAM" id="SSF48576">
    <property type="entry name" value="Terpenoid synthases"/>
    <property type="match status" value="1"/>
</dbReference>
<dbReference type="PANTHER" id="PTHR35201">
    <property type="entry name" value="TERPENE SYNTHASE"/>
    <property type="match status" value="1"/>
</dbReference>
<dbReference type="PANTHER" id="PTHR35201:SF4">
    <property type="entry name" value="BETA-PINACENE SYNTHASE-RELATED"/>
    <property type="match status" value="1"/>
</dbReference>
<dbReference type="AlphaFoldDB" id="M5FSC0"/>
<name>M5FSC0_DACPD</name>
<evidence type="ECO:0000256" key="6">
    <source>
        <dbReference type="RuleBase" id="RU366034"/>
    </source>
</evidence>
<dbReference type="SFLD" id="SFLDS00005">
    <property type="entry name" value="Isoprenoid_Synthase_Type_I"/>
    <property type="match status" value="1"/>
</dbReference>
<evidence type="ECO:0000256" key="4">
    <source>
        <dbReference type="ARBA" id="ARBA00022842"/>
    </source>
</evidence>
<dbReference type="Proteomes" id="UP000030653">
    <property type="component" value="Unassembled WGS sequence"/>
</dbReference>
<gene>
    <name evidence="7" type="ORF">DACRYDRAFT_81212</name>
</gene>
<accession>M5FSC0</accession>
<keyword evidence="3 6" id="KW-0479">Metal-binding</keyword>
<evidence type="ECO:0000313" key="7">
    <source>
        <dbReference type="EMBL" id="EJU00296.1"/>
    </source>
</evidence>
<dbReference type="InterPro" id="IPR008949">
    <property type="entry name" value="Isoprenoid_synthase_dom_sf"/>
</dbReference>
<keyword evidence="5 6" id="KW-0456">Lyase</keyword>
<dbReference type="SFLD" id="SFLDG01020">
    <property type="entry name" value="Terpene_Cyclase_Like_2"/>
    <property type="match status" value="1"/>
</dbReference>
<dbReference type="InterPro" id="IPR034686">
    <property type="entry name" value="Terpene_cyclase-like_2"/>
</dbReference>
<comment type="similarity">
    <text evidence="2 6">Belongs to the terpene synthase family.</text>
</comment>
<evidence type="ECO:0000256" key="1">
    <source>
        <dbReference type="ARBA" id="ARBA00001946"/>
    </source>
</evidence>
<comment type="cofactor">
    <cofactor evidence="1 6">
        <name>Mg(2+)</name>
        <dbReference type="ChEBI" id="CHEBI:18420"/>
    </cofactor>
</comment>
<dbReference type="GO" id="GO:0010333">
    <property type="term" value="F:terpene synthase activity"/>
    <property type="evidence" value="ECO:0007669"/>
    <property type="project" value="InterPro"/>
</dbReference>
<dbReference type="Gene3D" id="1.10.600.10">
    <property type="entry name" value="Farnesyl Diphosphate Synthase"/>
    <property type="match status" value="1"/>
</dbReference>
<dbReference type="Pfam" id="PF19086">
    <property type="entry name" value="Terpene_syn_C_2"/>
    <property type="match status" value="1"/>
</dbReference>
<evidence type="ECO:0000256" key="3">
    <source>
        <dbReference type="ARBA" id="ARBA00022723"/>
    </source>
</evidence>
<evidence type="ECO:0000313" key="8">
    <source>
        <dbReference type="Proteomes" id="UP000030653"/>
    </source>
</evidence>
<dbReference type="GO" id="GO:0046872">
    <property type="term" value="F:metal ion binding"/>
    <property type="evidence" value="ECO:0007669"/>
    <property type="project" value="UniProtKB-KW"/>
</dbReference>
<sequence>MSSSPITANRPRTLILPDLVSYCSFDLAINEGCEVCSADSIEWIASFGDLSEKQRASMASIKLGTLAAMSWPSCDIHGLRIGADFMNYVFWLDDYTDGLQHTEALRVREVVVDILRQPEAHCEQGRSGSALEKLTYDIWMRMLPQCGEGTKTRFIEANHLFLQAVYGQSVLCIGGELSLLDGYIMLRRDDGGAKPMFVLIEYALGWELPSELVDDPVIKRLEDEANDMIVWSNDIFSFKKEQARGDRNNLITIVMEEKGLSMQEAFDFVGDMWKARFHDFKEDRKKLPSWGEVVNRQVEGYVQGLADWVVGNIHWSFASKRYFESERDFLGAHVASS</sequence>
<dbReference type="GeneID" id="63691559"/>
<dbReference type="GO" id="GO:0008299">
    <property type="term" value="P:isoprenoid biosynthetic process"/>
    <property type="evidence" value="ECO:0007669"/>
    <property type="project" value="UniProtKB-ARBA"/>
</dbReference>
<dbReference type="OrthoDB" id="2861623at2759"/>
<protein>
    <recommendedName>
        <fullName evidence="6">Terpene synthase</fullName>
        <ecNumber evidence="6">4.2.3.-</ecNumber>
    </recommendedName>
</protein>
<dbReference type="RefSeq" id="XP_040627193.1">
    <property type="nucleotide sequence ID" value="XM_040776497.1"/>
</dbReference>
<dbReference type="EC" id="4.2.3.-" evidence="6"/>
<dbReference type="STRING" id="1858805.M5FSC0"/>
<evidence type="ECO:0000256" key="2">
    <source>
        <dbReference type="ARBA" id="ARBA00006333"/>
    </source>
</evidence>
<dbReference type="EMBL" id="JH795867">
    <property type="protein sequence ID" value="EJU00296.1"/>
    <property type="molecule type" value="Genomic_DNA"/>
</dbReference>
<evidence type="ECO:0000256" key="5">
    <source>
        <dbReference type="ARBA" id="ARBA00023239"/>
    </source>
</evidence>
<keyword evidence="8" id="KW-1185">Reference proteome</keyword>
<proteinExistence type="inferred from homology"/>
<organism evidence="7 8">
    <name type="scientific">Dacryopinax primogenitus (strain DJM 731)</name>
    <name type="common">Brown rot fungus</name>
    <dbReference type="NCBI Taxonomy" id="1858805"/>
    <lineage>
        <taxon>Eukaryota</taxon>
        <taxon>Fungi</taxon>
        <taxon>Dikarya</taxon>
        <taxon>Basidiomycota</taxon>
        <taxon>Agaricomycotina</taxon>
        <taxon>Dacrymycetes</taxon>
        <taxon>Dacrymycetales</taxon>
        <taxon>Dacrymycetaceae</taxon>
        <taxon>Dacryopinax</taxon>
    </lineage>
</organism>
<keyword evidence="4 6" id="KW-0460">Magnesium</keyword>
<reference evidence="7 8" key="1">
    <citation type="journal article" date="2012" name="Science">
        <title>The Paleozoic origin of enzymatic lignin decomposition reconstructed from 31 fungal genomes.</title>
        <authorList>
            <person name="Floudas D."/>
            <person name="Binder M."/>
            <person name="Riley R."/>
            <person name="Barry K."/>
            <person name="Blanchette R.A."/>
            <person name="Henrissat B."/>
            <person name="Martinez A.T."/>
            <person name="Otillar R."/>
            <person name="Spatafora J.W."/>
            <person name="Yadav J.S."/>
            <person name="Aerts A."/>
            <person name="Benoit I."/>
            <person name="Boyd A."/>
            <person name="Carlson A."/>
            <person name="Copeland A."/>
            <person name="Coutinho P.M."/>
            <person name="de Vries R.P."/>
            <person name="Ferreira P."/>
            <person name="Findley K."/>
            <person name="Foster B."/>
            <person name="Gaskell J."/>
            <person name="Glotzer D."/>
            <person name="Gorecki P."/>
            <person name="Heitman J."/>
            <person name="Hesse C."/>
            <person name="Hori C."/>
            <person name="Igarashi K."/>
            <person name="Jurgens J.A."/>
            <person name="Kallen N."/>
            <person name="Kersten P."/>
            <person name="Kohler A."/>
            <person name="Kuees U."/>
            <person name="Kumar T.K.A."/>
            <person name="Kuo A."/>
            <person name="LaButti K."/>
            <person name="Larrondo L.F."/>
            <person name="Lindquist E."/>
            <person name="Ling A."/>
            <person name="Lombard V."/>
            <person name="Lucas S."/>
            <person name="Lundell T."/>
            <person name="Martin R."/>
            <person name="McLaughlin D.J."/>
            <person name="Morgenstern I."/>
            <person name="Morin E."/>
            <person name="Murat C."/>
            <person name="Nagy L.G."/>
            <person name="Nolan M."/>
            <person name="Ohm R.A."/>
            <person name="Patyshakuliyeva A."/>
            <person name="Rokas A."/>
            <person name="Ruiz-Duenas F.J."/>
            <person name="Sabat G."/>
            <person name="Salamov A."/>
            <person name="Samejima M."/>
            <person name="Schmutz J."/>
            <person name="Slot J.C."/>
            <person name="St John F."/>
            <person name="Stenlid J."/>
            <person name="Sun H."/>
            <person name="Sun S."/>
            <person name="Syed K."/>
            <person name="Tsang A."/>
            <person name="Wiebenga A."/>
            <person name="Young D."/>
            <person name="Pisabarro A."/>
            <person name="Eastwood D.C."/>
            <person name="Martin F."/>
            <person name="Cullen D."/>
            <person name="Grigoriev I.V."/>
            <person name="Hibbett D.S."/>
        </authorList>
    </citation>
    <scope>NUCLEOTIDE SEQUENCE [LARGE SCALE GENOMIC DNA]</scope>
    <source>
        <strain evidence="7 8">DJM-731 SS1</strain>
    </source>
</reference>
<dbReference type="HOGENOM" id="CLU_042538_2_1_1"/>